<comment type="caution">
    <text evidence="2">The sequence shown here is derived from an EMBL/GenBank/DDBJ whole genome shotgun (WGS) entry which is preliminary data.</text>
</comment>
<sequence length="119" mass="13565">MHNGENGRGVTFVGEEKKKVKELLKKHRINVLASDIIPLNRLVPDSRPHSQTSDNTVNDGNKTIMDDIDDDDNDDDDNDDDKDNIDDDDNDDDKDDIDDDDNDDDKDDIDDNYENDDKS</sequence>
<proteinExistence type="predicted"/>
<dbReference type="EMBL" id="UYJE01007023">
    <property type="protein sequence ID" value="VDI51088.1"/>
    <property type="molecule type" value="Genomic_DNA"/>
</dbReference>
<dbReference type="Gene3D" id="3.90.550.10">
    <property type="entry name" value="Spore Coat Polysaccharide Biosynthesis Protein SpsA, Chain A"/>
    <property type="match status" value="1"/>
</dbReference>
<protein>
    <submittedName>
        <fullName evidence="2">Uncharacterized protein</fullName>
    </submittedName>
</protein>
<name>A0A8B6FJ73_MYTGA</name>
<feature type="compositionally biased region" description="Polar residues" evidence="1">
    <location>
        <begin position="49"/>
        <end position="61"/>
    </location>
</feature>
<feature type="compositionally biased region" description="Acidic residues" evidence="1">
    <location>
        <begin position="66"/>
        <end position="119"/>
    </location>
</feature>
<evidence type="ECO:0000313" key="2">
    <source>
        <dbReference type="EMBL" id="VDI51088.1"/>
    </source>
</evidence>
<keyword evidence="3" id="KW-1185">Reference proteome</keyword>
<dbReference type="InterPro" id="IPR029044">
    <property type="entry name" value="Nucleotide-diphossugar_trans"/>
</dbReference>
<evidence type="ECO:0000256" key="1">
    <source>
        <dbReference type="SAM" id="MobiDB-lite"/>
    </source>
</evidence>
<gene>
    <name evidence="2" type="ORF">MGAL_10B007091</name>
</gene>
<reference evidence="2" key="1">
    <citation type="submission" date="2018-11" db="EMBL/GenBank/DDBJ databases">
        <authorList>
            <person name="Alioto T."/>
            <person name="Alioto T."/>
        </authorList>
    </citation>
    <scope>NUCLEOTIDE SEQUENCE</scope>
</reference>
<evidence type="ECO:0000313" key="3">
    <source>
        <dbReference type="Proteomes" id="UP000596742"/>
    </source>
</evidence>
<accession>A0A8B6FJ73</accession>
<dbReference type="AlphaFoldDB" id="A0A8B6FJ73"/>
<organism evidence="2 3">
    <name type="scientific">Mytilus galloprovincialis</name>
    <name type="common">Mediterranean mussel</name>
    <dbReference type="NCBI Taxonomy" id="29158"/>
    <lineage>
        <taxon>Eukaryota</taxon>
        <taxon>Metazoa</taxon>
        <taxon>Spiralia</taxon>
        <taxon>Lophotrochozoa</taxon>
        <taxon>Mollusca</taxon>
        <taxon>Bivalvia</taxon>
        <taxon>Autobranchia</taxon>
        <taxon>Pteriomorphia</taxon>
        <taxon>Mytilida</taxon>
        <taxon>Mytiloidea</taxon>
        <taxon>Mytilidae</taxon>
        <taxon>Mytilinae</taxon>
        <taxon>Mytilus</taxon>
    </lineage>
</organism>
<feature type="region of interest" description="Disordered" evidence="1">
    <location>
        <begin position="35"/>
        <end position="119"/>
    </location>
</feature>
<dbReference type="Proteomes" id="UP000596742">
    <property type="component" value="Unassembled WGS sequence"/>
</dbReference>